<organism evidence="2 3">
    <name type="scientific">Flavilitoribacter nigricans (strain ATCC 23147 / DSM 23189 / NBRC 102662 / NCIMB 1420 / SS-2)</name>
    <name type="common">Lewinella nigricans</name>
    <dbReference type="NCBI Taxonomy" id="1122177"/>
    <lineage>
        <taxon>Bacteria</taxon>
        <taxon>Pseudomonadati</taxon>
        <taxon>Bacteroidota</taxon>
        <taxon>Saprospiria</taxon>
        <taxon>Saprospirales</taxon>
        <taxon>Lewinellaceae</taxon>
        <taxon>Flavilitoribacter</taxon>
    </lineage>
</organism>
<dbReference type="SUPFAM" id="SSF49464">
    <property type="entry name" value="Carboxypeptidase regulatory domain-like"/>
    <property type="match status" value="1"/>
</dbReference>
<keyword evidence="3" id="KW-1185">Reference proteome</keyword>
<keyword evidence="1" id="KW-1133">Transmembrane helix</keyword>
<dbReference type="AlphaFoldDB" id="A0A2D0N7J0"/>
<reference evidence="2 3" key="1">
    <citation type="submission" date="2017-10" db="EMBL/GenBank/DDBJ databases">
        <title>The draft genome sequence of Lewinella nigricans NBRC 102662.</title>
        <authorList>
            <person name="Wang K."/>
        </authorList>
    </citation>
    <scope>NUCLEOTIDE SEQUENCE [LARGE SCALE GENOMIC DNA]</scope>
    <source>
        <strain evidence="2 3">NBRC 102662</strain>
    </source>
</reference>
<dbReference type="RefSeq" id="WP_099152376.1">
    <property type="nucleotide sequence ID" value="NZ_PDUD01000026.1"/>
</dbReference>
<feature type="transmembrane region" description="Helical" evidence="1">
    <location>
        <begin position="107"/>
        <end position="126"/>
    </location>
</feature>
<protein>
    <submittedName>
        <fullName evidence="2">Uncharacterized protein</fullName>
    </submittedName>
</protein>
<name>A0A2D0N7J0_FLAN2</name>
<dbReference type="Proteomes" id="UP000223913">
    <property type="component" value="Unassembled WGS sequence"/>
</dbReference>
<dbReference type="EMBL" id="PDUD01000026">
    <property type="protein sequence ID" value="PHN04350.1"/>
    <property type="molecule type" value="Genomic_DNA"/>
</dbReference>
<comment type="caution">
    <text evidence="2">The sequence shown here is derived from an EMBL/GenBank/DDBJ whole genome shotgun (WGS) entry which is preliminary data.</text>
</comment>
<feature type="transmembrane region" description="Helical" evidence="1">
    <location>
        <begin position="64"/>
        <end position="86"/>
    </location>
</feature>
<dbReference type="InterPro" id="IPR008969">
    <property type="entry name" value="CarboxyPept-like_regulatory"/>
</dbReference>
<accession>A0A2D0N7J0</accession>
<keyword evidence="1" id="KW-0472">Membrane</keyword>
<dbReference type="OrthoDB" id="1258592at2"/>
<evidence type="ECO:0000256" key="1">
    <source>
        <dbReference type="SAM" id="Phobius"/>
    </source>
</evidence>
<proteinExistence type="predicted"/>
<gene>
    <name evidence="2" type="ORF">CRP01_22575</name>
</gene>
<sequence>MKSIFNNIHNSVMHFFRDLLDTRCQKAKENESSIKNLEKAGLTITVLVSFVGSVRGVLSEIVGLSTNFLAIGLAILSIFGCIHIISATKKTEVEGDRLLCQYAFGNVTRQIAKLILLLLLIFSVPFHTKKTLENFNKLPISIYGYLVDVNSGAPIQNATLKIKSNNGVDVTKFSWPSDVDGFYIIELTEKVTRDAKLHVFLEGCDVSILSLNKENEYTNHGNRTHNNKKEEITFLHSINCK</sequence>
<evidence type="ECO:0000313" key="3">
    <source>
        <dbReference type="Proteomes" id="UP000223913"/>
    </source>
</evidence>
<evidence type="ECO:0000313" key="2">
    <source>
        <dbReference type="EMBL" id="PHN04350.1"/>
    </source>
</evidence>
<keyword evidence="1" id="KW-0812">Transmembrane</keyword>